<feature type="binding site" evidence="7">
    <location>
        <position position="115"/>
    </location>
    <ligand>
        <name>Zn(2+)</name>
        <dbReference type="ChEBI" id="CHEBI:29105"/>
        <note>catalytic</note>
    </ligand>
</feature>
<dbReference type="Proteomes" id="UP000297031">
    <property type="component" value="Chromosome"/>
</dbReference>
<keyword evidence="7" id="KW-0963">Cytoplasm</keyword>
<dbReference type="EMBL" id="CP039393">
    <property type="protein sequence ID" value="QCD37114.1"/>
    <property type="molecule type" value="Genomic_DNA"/>
</dbReference>
<sequence length="141" mass="16186">MDWICENVEMPKIDTEALAEWIGRVVKSHDRILGPLVYIFCDDNRIIEVNRQFLNHDYYTDIITFDYSRGRMVSGDMFISLDTVATNAELVNASYDNELLRVIIHGVLHLCGINDKGPGEREIMEQNENEALAMLCCDDNN</sequence>
<keyword evidence="7" id="KW-0698">rRNA processing</keyword>
<keyword evidence="6 7" id="KW-0862">Zinc</keyword>
<dbReference type="GO" id="GO:0005737">
    <property type="term" value="C:cytoplasm"/>
    <property type="evidence" value="ECO:0007669"/>
    <property type="project" value="UniProtKB-SubCell"/>
</dbReference>
<comment type="function">
    <text evidence="7">Single strand-specific metallo-endoribonuclease involved in late-stage 70S ribosome quality control and in maturation of the 3' terminus of the 16S rRNA.</text>
</comment>
<feature type="binding site" evidence="7">
    <location>
        <position position="109"/>
    </location>
    <ligand>
        <name>Zn(2+)</name>
        <dbReference type="ChEBI" id="CHEBI:29105"/>
        <note>catalytic</note>
    </ligand>
</feature>
<evidence type="ECO:0000256" key="7">
    <source>
        <dbReference type="HAMAP-Rule" id="MF_00009"/>
    </source>
</evidence>
<dbReference type="Pfam" id="PF02130">
    <property type="entry name" value="YbeY"/>
    <property type="match status" value="1"/>
</dbReference>
<gene>
    <name evidence="7 8" type="primary">ybeY</name>
    <name evidence="8" type="ORF">E7746_12855</name>
</gene>
<comment type="subcellular location">
    <subcellularLocation>
        <location evidence="7">Cytoplasm</location>
    </subcellularLocation>
</comment>
<keyword evidence="4 7" id="KW-0255">Endonuclease</keyword>
<keyword evidence="9" id="KW-1185">Reference proteome</keyword>
<evidence type="ECO:0000313" key="8">
    <source>
        <dbReference type="EMBL" id="QCD37114.1"/>
    </source>
</evidence>
<comment type="cofactor">
    <cofactor evidence="7">
        <name>Zn(2+)</name>
        <dbReference type="ChEBI" id="CHEBI:29105"/>
    </cofactor>
    <text evidence="7">Binds 1 zinc ion.</text>
</comment>
<feature type="binding site" evidence="7">
    <location>
        <position position="105"/>
    </location>
    <ligand>
        <name>Zn(2+)</name>
        <dbReference type="ChEBI" id="CHEBI:29105"/>
        <note>catalytic</note>
    </ligand>
</feature>
<evidence type="ECO:0000256" key="1">
    <source>
        <dbReference type="ARBA" id="ARBA00010875"/>
    </source>
</evidence>
<dbReference type="RefSeq" id="WP_136411360.1">
    <property type="nucleotide sequence ID" value="NZ_CP039393.1"/>
</dbReference>
<dbReference type="GO" id="GO:0006364">
    <property type="term" value="P:rRNA processing"/>
    <property type="evidence" value="ECO:0007669"/>
    <property type="project" value="UniProtKB-UniRule"/>
</dbReference>
<evidence type="ECO:0000256" key="5">
    <source>
        <dbReference type="ARBA" id="ARBA00022801"/>
    </source>
</evidence>
<dbReference type="InterPro" id="IPR002036">
    <property type="entry name" value="YbeY"/>
</dbReference>
<evidence type="ECO:0000256" key="4">
    <source>
        <dbReference type="ARBA" id="ARBA00022759"/>
    </source>
</evidence>
<keyword evidence="3 7" id="KW-0479">Metal-binding</keyword>
<evidence type="ECO:0000256" key="3">
    <source>
        <dbReference type="ARBA" id="ARBA00022723"/>
    </source>
</evidence>
<dbReference type="HAMAP" id="MF_00009">
    <property type="entry name" value="Endoribonucl_YbeY"/>
    <property type="match status" value="1"/>
</dbReference>
<dbReference type="EC" id="3.1.-.-" evidence="7"/>
<dbReference type="PANTHER" id="PTHR46986:SF1">
    <property type="entry name" value="ENDORIBONUCLEASE YBEY, CHLOROPLASTIC"/>
    <property type="match status" value="1"/>
</dbReference>
<reference evidence="8 9" key="1">
    <citation type="submission" date="2019-02" db="EMBL/GenBank/DDBJ databases">
        <title>Isolation and identification of novel species under the genus Muribaculum.</title>
        <authorList>
            <person name="Miyake S."/>
            <person name="Ding Y."/>
            <person name="Low A."/>
            <person name="Soh M."/>
            <person name="Seedorf H."/>
        </authorList>
    </citation>
    <scope>NUCLEOTIDE SEQUENCE [LARGE SCALE GENOMIC DNA]</scope>
    <source>
        <strain evidence="8 9">TLL-A4</strain>
    </source>
</reference>
<dbReference type="PANTHER" id="PTHR46986">
    <property type="entry name" value="ENDORIBONUCLEASE YBEY, CHLOROPLASTIC"/>
    <property type="match status" value="1"/>
</dbReference>
<dbReference type="GO" id="GO:0004222">
    <property type="term" value="F:metalloendopeptidase activity"/>
    <property type="evidence" value="ECO:0007669"/>
    <property type="project" value="InterPro"/>
</dbReference>
<dbReference type="AlphaFoldDB" id="A0A4P7VRW8"/>
<proteinExistence type="inferred from homology"/>
<keyword evidence="7" id="KW-0690">Ribosome biogenesis</keyword>
<dbReference type="GO" id="GO:0004521">
    <property type="term" value="F:RNA endonuclease activity"/>
    <property type="evidence" value="ECO:0007669"/>
    <property type="project" value="UniProtKB-UniRule"/>
</dbReference>
<accession>A0A4P7VRW8</accession>
<keyword evidence="2 7" id="KW-0540">Nuclease</keyword>
<dbReference type="GO" id="GO:0008270">
    <property type="term" value="F:zinc ion binding"/>
    <property type="evidence" value="ECO:0007669"/>
    <property type="project" value="UniProtKB-UniRule"/>
</dbReference>
<dbReference type="InterPro" id="IPR023091">
    <property type="entry name" value="MetalPrtase_cat_dom_sf_prd"/>
</dbReference>
<dbReference type="SUPFAM" id="SSF55486">
    <property type="entry name" value="Metalloproteases ('zincins'), catalytic domain"/>
    <property type="match status" value="1"/>
</dbReference>
<comment type="similarity">
    <text evidence="1 7">Belongs to the endoribonuclease YbeY family.</text>
</comment>
<dbReference type="Gene3D" id="3.40.390.30">
    <property type="entry name" value="Metalloproteases ('zincins'), catalytic domain"/>
    <property type="match status" value="1"/>
</dbReference>
<name>A0A4P7VRW8_9BACT</name>
<dbReference type="KEGG" id="mgod:E7746_12855"/>
<dbReference type="OrthoDB" id="9811984at2"/>
<evidence type="ECO:0000256" key="2">
    <source>
        <dbReference type="ARBA" id="ARBA00022722"/>
    </source>
</evidence>
<keyword evidence="5 7" id="KW-0378">Hydrolase</keyword>
<protein>
    <recommendedName>
        <fullName evidence="7">Endoribonuclease YbeY</fullName>
        <ecNumber evidence="7">3.1.-.-</ecNumber>
    </recommendedName>
</protein>
<evidence type="ECO:0000313" key="9">
    <source>
        <dbReference type="Proteomes" id="UP000297031"/>
    </source>
</evidence>
<evidence type="ECO:0000256" key="6">
    <source>
        <dbReference type="ARBA" id="ARBA00022833"/>
    </source>
</evidence>
<dbReference type="NCBIfam" id="TIGR00043">
    <property type="entry name" value="rRNA maturation RNase YbeY"/>
    <property type="match status" value="1"/>
</dbReference>
<organism evidence="8 9">
    <name type="scientific">Muribaculum gordoncarteri</name>
    <dbReference type="NCBI Taxonomy" id="2530390"/>
    <lineage>
        <taxon>Bacteria</taxon>
        <taxon>Pseudomonadati</taxon>
        <taxon>Bacteroidota</taxon>
        <taxon>Bacteroidia</taxon>
        <taxon>Bacteroidales</taxon>
        <taxon>Muribaculaceae</taxon>
        <taxon>Muribaculum</taxon>
    </lineage>
</organism>